<keyword evidence="3" id="KW-0804">Transcription</keyword>
<sequence>MSQVIGLLRPRELTWRLIAVQEPWAIGFPAVDAVVFGQLIEGTCALERGEIRLMLQPGDFMMMACPPEWVLRSGPDVEPIGLKELLADPGALQGGDPATPAARFLAGHFLFADPNAASIASLLSPVVHVCAADVAAQRLGQLLRLLDDEATADRPGRSLALDRLLEVILVETLRHRAGQVDGMRPGLLAGLADPRISRALRRLHMEPSRAWTVAQLAREAGMSRAGFAARFTEIVSISPIGYLSAWRMSLAKAALVSTAREMIDVAELAGYGSVSAFSTAFRRATGLSPTAYRQMAGG</sequence>
<dbReference type="SUPFAM" id="SSF46689">
    <property type="entry name" value="Homeodomain-like"/>
    <property type="match status" value="2"/>
</dbReference>
<keyword evidence="2" id="KW-0238">DNA-binding</keyword>
<accession>A0A0D6PL77</accession>
<dbReference type="PANTHER" id="PTHR46796:SF7">
    <property type="entry name" value="ARAC FAMILY TRANSCRIPTIONAL REGULATOR"/>
    <property type="match status" value="1"/>
</dbReference>
<dbReference type="PROSITE" id="PS00041">
    <property type="entry name" value="HTH_ARAC_FAMILY_1"/>
    <property type="match status" value="1"/>
</dbReference>
<dbReference type="Pfam" id="PF12833">
    <property type="entry name" value="HTH_18"/>
    <property type="match status" value="1"/>
</dbReference>
<gene>
    <name evidence="5" type="ORF">Aam_098_016</name>
</gene>
<dbReference type="InterPro" id="IPR009057">
    <property type="entry name" value="Homeodomain-like_sf"/>
</dbReference>
<evidence type="ECO:0000256" key="1">
    <source>
        <dbReference type="ARBA" id="ARBA00023015"/>
    </source>
</evidence>
<dbReference type="PROSITE" id="PS01124">
    <property type="entry name" value="HTH_ARAC_FAMILY_2"/>
    <property type="match status" value="1"/>
</dbReference>
<name>A0A0D6PL77_9PROT</name>
<feature type="domain" description="HTH araC/xylS-type" evidence="4">
    <location>
        <begin position="197"/>
        <end position="295"/>
    </location>
</feature>
<comment type="caution">
    <text evidence="5">The sequence shown here is derived from an EMBL/GenBank/DDBJ whole genome shotgun (WGS) entry which is preliminary data.</text>
</comment>
<dbReference type="EMBL" id="BANC01000096">
    <property type="protein sequence ID" value="GAN81524.1"/>
    <property type="molecule type" value="Genomic_DNA"/>
</dbReference>
<dbReference type="Pfam" id="PF12852">
    <property type="entry name" value="Cupin_6"/>
    <property type="match status" value="1"/>
</dbReference>
<keyword evidence="1" id="KW-0805">Transcription regulation</keyword>
<protein>
    <submittedName>
        <fullName evidence="5">Transcriptional regulator AraC</fullName>
    </submittedName>
</protein>
<dbReference type="InterPro" id="IPR032783">
    <property type="entry name" value="AraC_lig"/>
</dbReference>
<dbReference type="InterPro" id="IPR018060">
    <property type="entry name" value="HTH_AraC"/>
</dbReference>
<dbReference type="InterPro" id="IPR050204">
    <property type="entry name" value="AraC_XylS_family_regulators"/>
</dbReference>
<dbReference type="GO" id="GO:0043565">
    <property type="term" value="F:sequence-specific DNA binding"/>
    <property type="evidence" value="ECO:0007669"/>
    <property type="project" value="InterPro"/>
</dbReference>
<dbReference type="SMART" id="SM00342">
    <property type="entry name" value="HTH_ARAC"/>
    <property type="match status" value="1"/>
</dbReference>
<dbReference type="Proteomes" id="UP000032668">
    <property type="component" value="Unassembled WGS sequence"/>
</dbReference>
<reference evidence="5 6" key="1">
    <citation type="submission" date="2012-11" db="EMBL/GenBank/DDBJ databases">
        <title>Whole genome sequence of Acidocella aminolytica 101 = DSM 11237.</title>
        <authorList>
            <person name="Azuma Y."/>
            <person name="Higashiura N."/>
            <person name="Hirakawa H."/>
            <person name="Matsushita K."/>
        </authorList>
    </citation>
    <scope>NUCLEOTIDE SEQUENCE [LARGE SCALE GENOMIC DNA]</scope>
    <source>
        <strain evidence="6">101 / DSM 11237</strain>
    </source>
</reference>
<dbReference type="PANTHER" id="PTHR46796">
    <property type="entry name" value="HTH-TYPE TRANSCRIPTIONAL ACTIVATOR RHAS-RELATED"/>
    <property type="match status" value="1"/>
</dbReference>
<evidence type="ECO:0000313" key="5">
    <source>
        <dbReference type="EMBL" id="GAN81524.1"/>
    </source>
</evidence>
<dbReference type="STRING" id="1120923.SAMN02746095_03709"/>
<evidence type="ECO:0000259" key="4">
    <source>
        <dbReference type="PROSITE" id="PS01124"/>
    </source>
</evidence>
<evidence type="ECO:0000256" key="3">
    <source>
        <dbReference type="ARBA" id="ARBA00023163"/>
    </source>
</evidence>
<dbReference type="InterPro" id="IPR018062">
    <property type="entry name" value="HTH_AraC-typ_CS"/>
</dbReference>
<evidence type="ECO:0000313" key="6">
    <source>
        <dbReference type="Proteomes" id="UP000032668"/>
    </source>
</evidence>
<dbReference type="PRINTS" id="PR00032">
    <property type="entry name" value="HTHARAC"/>
</dbReference>
<dbReference type="AlphaFoldDB" id="A0A0D6PL77"/>
<organism evidence="5 6">
    <name type="scientific">Acidocella aminolytica 101 = DSM 11237</name>
    <dbReference type="NCBI Taxonomy" id="1120923"/>
    <lineage>
        <taxon>Bacteria</taxon>
        <taxon>Pseudomonadati</taxon>
        <taxon>Pseudomonadota</taxon>
        <taxon>Alphaproteobacteria</taxon>
        <taxon>Acetobacterales</taxon>
        <taxon>Acidocellaceae</taxon>
        <taxon>Acidocella</taxon>
    </lineage>
</organism>
<proteinExistence type="predicted"/>
<dbReference type="Gene3D" id="1.10.10.60">
    <property type="entry name" value="Homeodomain-like"/>
    <property type="match status" value="2"/>
</dbReference>
<dbReference type="GO" id="GO:0003700">
    <property type="term" value="F:DNA-binding transcription factor activity"/>
    <property type="evidence" value="ECO:0007669"/>
    <property type="project" value="InterPro"/>
</dbReference>
<evidence type="ECO:0000256" key="2">
    <source>
        <dbReference type="ARBA" id="ARBA00023125"/>
    </source>
</evidence>
<dbReference type="InterPro" id="IPR020449">
    <property type="entry name" value="Tscrpt_reg_AraC-type_HTH"/>
</dbReference>
<keyword evidence="6" id="KW-1185">Reference proteome</keyword>
<dbReference type="RefSeq" id="WP_264797729.1">
    <property type="nucleotide sequence ID" value="NZ_BAPR01000021.1"/>
</dbReference>